<dbReference type="PANTHER" id="PTHR15139:SF0">
    <property type="entry name" value="TUBULIN-SPECIFIC CHAPERONE C"/>
    <property type="match status" value="1"/>
</dbReference>
<comment type="similarity">
    <text evidence="2">Belongs to the TBCC family.</text>
</comment>
<dbReference type="Pfam" id="PF07986">
    <property type="entry name" value="TBCC"/>
    <property type="match status" value="1"/>
</dbReference>
<keyword evidence="3" id="KW-0963">Cytoplasm</keyword>
<dbReference type="InterPro" id="IPR016098">
    <property type="entry name" value="CAP/MinC_C"/>
</dbReference>
<dbReference type="GO" id="GO:0005737">
    <property type="term" value="C:cytoplasm"/>
    <property type="evidence" value="ECO:0007669"/>
    <property type="project" value="UniProtKB-SubCell"/>
</dbReference>
<dbReference type="PROSITE" id="PS51329">
    <property type="entry name" value="C_CAP_COFACTOR_C"/>
    <property type="match status" value="1"/>
</dbReference>
<proteinExistence type="inferred from homology"/>
<dbReference type="PANTHER" id="PTHR15139">
    <property type="entry name" value="TUBULIN FOLDING COFACTOR C"/>
    <property type="match status" value="1"/>
</dbReference>
<feature type="region of interest" description="Disordered" evidence="6">
    <location>
        <begin position="1"/>
        <end position="38"/>
    </location>
</feature>
<dbReference type="GO" id="GO:0007023">
    <property type="term" value="P:post-chaperonin tubulin folding pathway"/>
    <property type="evidence" value="ECO:0007669"/>
    <property type="project" value="InterPro"/>
</dbReference>
<evidence type="ECO:0000313" key="8">
    <source>
        <dbReference type="EMBL" id="CAE0783193.1"/>
    </source>
</evidence>
<dbReference type="InterPro" id="IPR031925">
    <property type="entry name" value="TBCC_N"/>
</dbReference>
<dbReference type="InterPro" id="IPR038397">
    <property type="entry name" value="TBCC_N_sf"/>
</dbReference>
<evidence type="ECO:0000256" key="1">
    <source>
        <dbReference type="ARBA" id="ARBA00004496"/>
    </source>
</evidence>
<reference evidence="8" key="1">
    <citation type="submission" date="2021-01" db="EMBL/GenBank/DDBJ databases">
        <authorList>
            <person name="Corre E."/>
            <person name="Pelletier E."/>
            <person name="Niang G."/>
            <person name="Scheremetjew M."/>
            <person name="Finn R."/>
            <person name="Kale V."/>
            <person name="Holt S."/>
            <person name="Cochrane G."/>
            <person name="Meng A."/>
            <person name="Brown T."/>
            <person name="Cohen L."/>
        </authorList>
    </citation>
    <scope>NUCLEOTIDE SEQUENCE</scope>
    <source>
        <strain evidence="8">CCMP645</strain>
    </source>
</reference>
<gene>
    <name evidence="8" type="ORF">PCAR00345_LOCUS35896</name>
</gene>
<dbReference type="GO" id="GO:0007021">
    <property type="term" value="P:tubulin complex assembly"/>
    <property type="evidence" value="ECO:0007669"/>
    <property type="project" value="TreeGrafter"/>
</dbReference>
<dbReference type="Gene3D" id="2.160.20.70">
    <property type="match status" value="1"/>
</dbReference>
<dbReference type="EMBL" id="HBIZ01056541">
    <property type="protein sequence ID" value="CAE0783193.1"/>
    <property type="molecule type" value="Transcribed_RNA"/>
</dbReference>
<dbReference type="Gene3D" id="1.20.58.1250">
    <property type="entry name" value="Tubulin Binding Cofactor C, N-terminal domain"/>
    <property type="match status" value="1"/>
</dbReference>
<protein>
    <recommendedName>
        <fullName evidence="7">C-CAP/cofactor C-like domain-containing protein</fullName>
    </recommendedName>
</protein>
<evidence type="ECO:0000256" key="6">
    <source>
        <dbReference type="SAM" id="MobiDB-lite"/>
    </source>
</evidence>
<organism evidence="8">
    <name type="scientific">Chrysotila carterae</name>
    <name type="common">Marine alga</name>
    <name type="synonym">Syracosphaera carterae</name>
    <dbReference type="NCBI Taxonomy" id="13221"/>
    <lineage>
        <taxon>Eukaryota</taxon>
        <taxon>Haptista</taxon>
        <taxon>Haptophyta</taxon>
        <taxon>Prymnesiophyceae</taxon>
        <taxon>Isochrysidales</taxon>
        <taxon>Isochrysidaceae</taxon>
        <taxon>Chrysotila</taxon>
    </lineage>
</organism>
<evidence type="ECO:0000256" key="3">
    <source>
        <dbReference type="ARBA" id="ARBA00022490"/>
    </source>
</evidence>
<evidence type="ECO:0000259" key="7">
    <source>
        <dbReference type="PROSITE" id="PS51329"/>
    </source>
</evidence>
<dbReference type="InterPro" id="IPR012945">
    <property type="entry name" value="Tubulin-bd_cofactor_C_dom"/>
</dbReference>
<evidence type="ECO:0000256" key="5">
    <source>
        <dbReference type="ARBA" id="ARBA00026055"/>
    </source>
</evidence>
<keyword evidence="4" id="KW-0007">Acetylation</keyword>
<dbReference type="AlphaFoldDB" id="A0A7S4FA02"/>
<dbReference type="InterPro" id="IPR027684">
    <property type="entry name" value="TBCC"/>
</dbReference>
<evidence type="ECO:0000256" key="4">
    <source>
        <dbReference type="ARBA" id="ARBA00022990"/>
    </source>
</evidence>
<feature type="domain" description="C-CAP/cofactor C-like" evidence="7">
    <location>
        <begin position="138"/>
        <end position="309"/>
    </location>
</feature>
<comment type="subunit">
    <text evidence="5">Supercomplex made of cofactors A to E. Cofactors A and D function by capturing and stabilizing tubulin in a quasi-native conformation. Cofactor E binds to the cofactor D-tubulin complex; interaction with cofactor C then causes the release of tubulin polypeptides that are committed to the native state.</text>
</comment>
<evidence type="ECO:0000256" key="2">
    <source>
        <dbReference type="ARBA" id="ARBA00008848"/>
    </source>
</evidence>
<name>A0A7S4FA02_CHRCT</name>
<dbReference type="GO" id="GO:0015631">
    <property type="term" value="F:tubulin binding"/>
    <property type="evidence" value="ECO:0007669"/>
    <property type="project" value="InterPro"/>
</dbReference>
<sequence length="334" mass="36853">MANEDARARMEERMAAREADRKEKLAGKEEDGQTEQRKQFEKEFATQLREITDMCDGFSALSSIDTSQLDQCGEKIEALHGSLAKMAVFLPAATLRSCTVAVTELEQRLRAERERLMPKKKFAFKNRNKVGATAVPTPSKEQPTISSVSNADSISAKHADGFAAVLATCPGFRDAQDQQLVRPAGEDASGDYALSGLRRCRIWLLSASTALWIRDLQDCVLTAVPVAGAIYISECKNCVFAIAGRQIRIHTSTACDAYVHVSSHPILEHCREFRFAPYPALPPAHAGALAAAGLKPEHNMWDQANDFDWLKAQQSPHWCILPEAERNPQLSFAP</sequence>
<dbReference type="Pfam" id="PF16752">
    <property type="entry name" value="TBCC_N"/>
    <property type="match status" value="1"/>
</dbReference>
<comment type="subcellular location">
    <subcellularLocation>
        <location evidence="1">Cytoplasm</location>
    </subcellularLocation>
</comment>
<accession>A0A7S4FA02</accession>
<dbReference type="InterPro" id="IPR017901">
    <property type="entry name" value="C-CAP_CF_C-like"/>
</dbReference>